<reference evidence="2" key="1">
    <citation type="submission" date="2011-08" db="EMBL/GenBank/DDBJ databases">
        <authorList>
            <person name="Rombauts S."/>
        </authorList>
    </citation>
    <scope>NUCLEOTIDE SEQUENCE</scope>
    <source>
        <strain evidence="2">London</strain>
    </source>
</reference>
<dbReference type="AlphaFoldDB" id="T1KU11"/>
<protein>
    <submittedName>
        <fullName evidence="1">Uncharacterized protein</fullName>
    </submittedName>
</protein>
<evidence type="ECO:0000313" key="2">
    <source>
        <dbReference type="Proteomes" id="UP000015104"/>
    </source>
</evidence>
<sequence length="41" mass="4967">MHFRNRTLASGQRKSCLKDYYWLRKKAKEKQNKVKSILLQA</sequence>
<name>T1KU11_TETUR</name>
<reference evidence="1" key="2">
    <citation type="submission" date="2015-06" db="UniProtKB">
        <authorList>
            <consortium name="EnsemblMetazoa"/>
        </authorList>
    </citation>
    <scope>IDENTIFICATION</scope>
</reference>
<evidence type="ECO:0000313" key="1">
    <source>
        <dbReference type="EnsemblMetazoa" id="tetur21g01720.1"/>
    </source>
</evidence>
<dbReference type="EnsemblMetazoa" id="tetur21g01720.1">
    <property type="protein sequence ID" value="tetur21g01720.1"/>
    <property type="gene ID" value="tetur21g01720"/>
</dbReference>
<dbReference type="Proteomes" id="UP000015104">
    <property type="component" value="Unassembled WGS sequence"/>
</dbReference>
<keyword evidence="2" id="KW-1185">Reference proteome</keyword>
<organism evidence="1 2">
    <name type="scientific">Tetranychus urticae</name>
    <name type="common">Two-spotted spider mite</name>
    <dbReference type="NCBI Taxonomy" id="32264"/>
    <lineage>
        <taxon>Eukaryota</taxon>
        <taxon>Metazoa</taxon>
        <taxon>Ecdysozoa</taxon>
        <taxon>Arthropoda</taxon>
        <taxon>Chelicerata</taxon>
        <taxon>Arachnida</taxon>
        <taxon>Acari</taxon>
        <taxon>Acariformes</taxon>
        <taxon>Trombidiformes</taxon>
        <taxon>Prostigmata</taxon>
        <taxon>Eleutherengona</taxon>
        <taxon>Raphignathae</taxon>
        <taxon>Tetranychoidea</taxon>
        <taxon>Tetranychidae</taxon>
        <taxon>Tetranychus</taxon>
    </lineage>
</organism>
<dbReference type="HOGENOM" id="CLU_3280140_0_0_1"/>
<proteinExistence type="predicted"/>
<dbReference type="EMBL" id="CAEY01000548">
    <property type="status" value="NOT_ANNOTATED_CDS"/>
    <property type="molecule type" value="Genomic_DNA"/>
</dbReference>
<accession>T1KU11</accession>